<keyword evidence="3" id="KW-1185">Reference proteome</keyword>
<dbReference type="Proteomes" id="UP000316714">
    <property type="component" value="Unassembled WGS sequence"/>
</dbReference>
<dbReference type="InterPro" id="IPR058807">
    <property type="entry name" value="ScoMcrA_N"/>
</dbReference>
<organism evidence="2 3">
    <name type="scientific">Posidoniimonas corsicana</name>
    <dbReference type="NCBI Taxonomy" id="1938618"/>
    <lineage>
        <taxon>Bacteria</taxon>
        <taxon>Pseudomonadati</taxon>
        <taxon>Planctomycetota</taxon>
        <taxon>Planctomycetia</taxon>
        <taxon>Pirellulales</taxon>
        <taxon>Lacipirellulaceae</taxon>
        <taxon>Posidoniimonas</taxon>
    </lineage>
</organism>
<reference evidence="2 3" key="1">
    <citation type="submission" date="2019-02" db="EMBL/GenBank/DDBJ databases">
        <title>Deep-cultivation of Planctomycetes and their phenomic and genomic characterization uncovers novel biology.</title>
        <authorList>
            <person name="Wiegand S."/>
            <person name="Jogler M."/>
            <person name="Boedeker C."/>
            <person name="Pinto D."/>
            <person name="Vollmers J."/>
            <person name="Rivas-Marin E."/>
            <person name="Kohn T."/>
            <person name="Peeters S.H."/>
            <person name="Heuer A."/>
            <person name="Rast P."/>
            <person name="Oberbeckmann S."/>
            <person name="Bunk B."/>
            <person name="Jeske O."/>
            <person name="Meyerdierks A."/>
            <person name="Storesund J.E."/>
            <person name="Kallscheuer N."/>
            <person name="Luecker S."/>
            <person name="Lage O.M."/>
            <person name="Pohl T."/>
            <person name="Merkel B.J."/>
            <person name="Hornburger P."/>
            <person name="Mueller R.-W."/>
            <person name="Bruemmer F."/>
            <person name="Labrenz M."/>
            <person name="Spormann A.M."/>
            <person name="Op Den Camp H."/>
            <person name="Overmann J."/>
            <person name="Amann R."/>
            <person name="Jetten M.S.M."/>
            <person name="Mascher T."/>
            <person name="Medema M.H."/>
            <person name="Devos D.P."/>
            <person name="Kaster A.-K."/>
            <person name="Ovreas L."/>
            <person name="Rohde M."/>
            <person name="Galperin M.Y."/>
            <person name="Jogler C."/>
        </authorList>
    </citation>
    <scope>NUCLEOTIDE SEQUENCE [LARGE SCALE GENOMIC DNA]</scope>
    <source>
        <strain evidence="2 3">KOR34</strain>
    </source>
</reference>
<name>A0A5C5VCM6_9BACT</name>
<dbReference type="AlphaFoldDB" id="A0A5C5VCM6"/>
<protein>
    <recommendedName>
        <fullName evidence="1">ScoMcrA-like N-terminal head domain-containing protein</fullName>
    </recommendedName>
</protein>
<sequence length="406" mass="44136">MTARVPARVLYKISKQHLVQAIERSKQGESLPRFADSTRFDLLHDGLRFPPKVVIALAAEAALGAPLGPDDFSGGESSTAFRILLDNGFEIVTKMTTVAGLDATFSVGRNAESTFLIIESKGPDRNIDYLAGLETLLHGLAECGASLSCTLVDSASSRNLARAESQINIDDYSYPIELRQVTDINDLRRSITRSAARTARTLESTSGGNPTKRLRLVIGIEADASLHGLQHALAQGSAMFSNGPGEFRFCPSSPTQSVAPSQRRGIEPGTVSHVHAAMQRSLYAKLVDRYGRPSVAVECQMASGNLADLVVKVERGLEIFEIKTSLSPRECIRQAIGQLLEYAHWPISCPISALHVVGPREADAIADAYLSTLREIYRLPLFYIFEPEPNETSIRDSMTAWPAGGR</sequence>
<dbReference type="OrthoDB" id="6402880at2"/>
<evidence type="ECO:0000313" key="3">
    <source>
        <dbReference type="Proteomes" id="UP000316714"/>
    </source>
</evidence>
<gene>
    <name evidence="2" type="ORF">KOR34_04920</name>
</gene>
<proteinExistence type="predicted"/>
<accession>A0A5C5VCM6</accession>
<dbReference type="RefSeq" id="WP_146561893.1">
    <property type="nucleotide sequence ID" value="NZ_SIHJ01000001.1"/>
</dbReference>
<evidence type="ECO:0000313" key="2">
    <source>
        <dbReference type="EMBL" id="TWT35599.1"/>
    </source>
</evidence>
<evidence type="ECO:0000259" key="1">
    <source>
        <dbReference type="Pfam" id="PF26345"/>
    </source>
</evidence>
<dbReference type="EMBL" id="SIHJ01000001">
    <property type="protein sequence ID" value="TWT35599.1"/>
    <property type="molecule type" value="Genomic_DNA"/>
</dbReference>
<dbReference type="Pfam" id="PF26345">
    <property type="entry name" value="ScoMcrA_N"/>
    <property type="match status" value="1"/>
</dbReference>
<feature type="domain" description="ScoMcrA-like N-terminal head" evidence="1">
    <location>
        <begin position="32"/>
        <end position="92"/>
    </location>
</feature>
<comment type="caution">
    <text evidence="2">The sequence shown here is derived from an EMBL/GenBank/DDBJ whole genome shotgun (WGS) entry which is preliminary data.</text>
</comment>